<dbReference type="InterPro" id="IPR035576">
    <property type="entry name" value="T6SS_TssC"/>
</dbReference>
<reference evidence="3 4" key="1">
    <citation type="submission" date="2020-05" db="EMBL/GenBank/DDBJ databases">
        <title>Genome sequencing of Spirosoma sp. TS118.</title>
        <authorList>
            <person name="Lee J.-H."/>
            <person name="Jeong S."/>
            <person name="Zhao L."/>
            <person name="Jung J.-H."/>
            <person name="Kim M.-K."/>
            <person name="Lim S."/>
        </authorList>
    </citation>
    <scope>NUCLEOTIDE SEQUENCE [LARGE SCALE GENOMIC DNA]</scope>
    <source>
        <strain evidence="3 4">TS118</strain>
    </source>
</reference>
<evidence type="ECO:0000256" key="2">
    <source>
        <dbReference type="SAM" id="MobiDB-lite"/>
    </source>
</evidence>
<protein>
    <submittedName>
        <fullName evidence="3">Type VI secretion system contractile sheath protein TssC</fullName>
    </submittedName>
</protein>
<dbReference type="GO" id="GO:0033103">
    <property type="term" value="P:protein secretion by the type VI secretion system"/>
    <property type="evidence" value="ECO:0007669"/>
    <property type="project" value="InterPro"/>
</dbReference>
<feature type="region of interest" description="Disordered" evidence="2">
    <location>
        <begin position="1"/>
        <end position="22"/>
    </location>
</feature>
<gene>
    <name evidence="3" type="ORF">HNV11_20685</name>
</gene>
<dbReference type="Proteomes" id="UP000502756">
    <property type="component" value="Chromosome"/>
</dbReference>
<proteinExistence type="predicted"/>
<organism evidence="3 4">
    <name type="scientific">Spirosoma taeanense</name>
    <dbReference type="NCBI Taxonomy" id="2735870"/>
    <lineage>
        <taxon>Bacteria</taxon>
        <taxon>Pseudomonadati</taxon>
        <taxon>Bacteroidota</taxon>
        <taxon>Cytophagia</taxon>
        <taxon>Cytophagales</taxon>
        <taxon>Cytophagaceae</taxon>
        <taxon>Spirosoma</taxon>
    </lineage>
</organism>
<dbReference type="GO" id="GO:0033104">
    <property type="term" value="C:type VI protein secretion system complex"/>
    <property type="evidence" value="ECO:0007669"/>
    <property type="project" value="InterPro"/>
</dbReference>
<name>A0A6M5YDE3_9BACT</name>
<accession>A0A6M5YDE3</accession>
<dbReference type="AlphaFoldDB" id="A0A6M5YDE3"/>
<dbReference type="RefSeq" id="WP_171741471.1">
    <property type="nucleotide sequence ID" value="NZ_CP053435.1"/>
</dbReference>
<keyword evidence="1" id="KW-0175">Coiled coil</keyword>
<dbReference type="Pfam" id="PF17541">
    <property type="entry name" value="TssC"/>
    <property type="match status" value="1"/>
</dbReference>
<feature type="coiled-coil region" evidence="1">
    <location>
        <begin position="89"/>
        <end position="127"/>
    </location>
</feature>
<evidence type="ECO:0000313" key="3">
    <source>
        <dbReference type="EMBL" id="QJW91624.1"/>
    </source>
</evidence>
<sequence length="457" mass="51716">MESEPTVPQTKADARPSSAVSRTTTLPGLGALSAFGGYAFIESFIDNSQNLNPDRKARKKIYLGDETKVNDRAVLREKLKLWIEVLNSSNNQNDMLDTANKKAAEVEQNLQKNLLRALETIRELETSYRALSLFFKNTETDKLSNVSVMNADFDQLTDLDNPRFIDHVANELKQNYDRLDLRQNYSLLVVPGFMGSNAVLEKWAKIAHANKVTLFTDFADLESSDDVIDLFSTANMTGAELFRSSVVMTCNWLVGRSKVAEVGEAEHLYVPPSAALAGKIYYTLMSQVTAGKKHGGMNEAPGVRFPLRKSELSAVERLNLVPMIDEYGRVMAFGSKTLFNGDNIGLQTYSVVRVFDYIVKVLFDFLNRRAFENWNSLIEADLRRQIAGFLDSIKGPNKLIDQFRIMRLERDDKVKDRIYLDIRLTPYFPAKSFVIRLDGRRGDDVENPEWVSDYGQV</sequence>
<evidence type="ECO:0000313" key="4">
    <source>
        <dbReference type="Proteomes" id="UP000502756"/>
    </source>
</evidence>
<evidence type="ECO:0000256" key="1">
    <source>
        <dbReference type="SAM" id="Coils"/>
    </source>
</evidence>
<dbReference type="EMBL" id="CP053435">
    <property type="protein sequence ID" value="QJW91624.1"/>
    <property type="molecule type" value="Genomic_DNA"/>
</dbReference>
<keyword evidence="4" id="KW-1185">Reference proteome</keyword>
<dbReference type="KEGG" id="stae:HNV11_20685"/>